<gene>
    <name evidence="6" type="ORF">GCM10007391_30000</name>
</gene>
<comment type="caution">
    <text evidence="6">The sequence shown here is derived from an EMBL/GenBank/DDBJ whole genome shotgun (WGS) entry which is preliminary data.</text>
</comment>
<evidence type="ECO:0000313" key="6">
    <source>
        <dbReference type="EMBL" id="GGW93599.1"/>
    </source>
</evidence>
<dbReference type="Proteomes" id="UP000631300">
    <property type="component" value="Unassembled WGS sequence"/>
</dbReference>
<dbReference type="GO" id="GO:0052621">
    <property type="term" value="F:diguanylate cyclase activity"/>
    <property type="evidence" value="ECO:0007669"/>
    <property type="project" value="UniProtKB-EC"/>
</dbReference>
<accession>A0A918JQG7</accession>
<dbReference type="InterPro" id="IPR029787">
    <property type="entry name" value="Nucleotide_cyclase"/>
</dbReference>
<feature type="domain" description="GGDEF" evidence="5">
    <location>
        <begin position="514"/>
        <end position="645"/>
    </location>
</feature>
<dbReference type="GO" id="GO:0043709">
    <property type="term" value="P:cell adhesion involved in single-species biofilm formation"/>
    <property type="evidence" value="ECO:0007669"/>
    <property type="project" value="TreeGrafter"/>
</dbReference>
<evidence type="ECO:0000313" key="7">
    <source>
        <dbReference type="Proteomes" id="UP000631300"/>
    </source>
</evidence>
<evidence type="ECO:0000256" key="3">
    <source>
        <dbReference type="ARBA" id="ARBA00034247"/>
    </source>
</evidence>
<dbReference type="PANTHER" id="PTHR45138:SF9">
    <property type="entry name" value="DIGUANYLATE CYCLASE DGCM-RELATED"/>
    <property type="match status" value="1"/>
</dbReference>
<comment type="catalytic activity">
    <reaction evidence="3">
        <text>2 GTP = 3',3'-c-di-GMP + 2 diphosphate</text>
        <dbReference type="Rhea" id="RHEA:24898"/>
        <dbReference type="ChEBI" id="CHEBI:33019"/>
        <dbReference type="ChEBI" id="CHEBI:37565"/>
        <dbReference type="ChEBI" id="CHEBI:58805"/>
        <dbReference type="EC" id="2.7.7.65"/>
    </reaction>
</comment>
<dbReference type="InterPro" id="IPR050469">
    <property type="entry name" value="Diguanylate_Cyclase"/>
</dbReference>
<dbReference type="Gene3D" id="3.30.70.270">
    <property type="match status" value="1"/>
</dbReference>
<dbReference type="PROSITE" id="PS50887">
    <property type="entry name" value="GGDEF"/>
    <property type="match status" value="1"/>
</dbReference>
<dbReference type="SUPFAM" id="SSF48452">
    <property type="entry name" value="TPR-like"/>
    <property type="match status" value="1"/>
</dbReference>
<evidence type="ECO:0000256" key="2">
    <source>
        <dbReference type="ARBA" id="ARBA00012528"/>
    </source>
</evidence>
<proteinExistence type="predicted"/>
<dbReference type="Pfam" id="PF00990">
    <property type="entry name" value="GGDEF"/>
    <property type="match status" value="1"/>
</dbReference>
<reference evidence="6" key="1">
    <citation type="journal article" date="2014" name="Int. J. Syst. Evol. Microbiol.">
        <title>Complete genome sequence of Corynebacterium casei LMG S-19264T (=DSM 44701T), isolated from a smear-ripened cheese.</title>
        <authorList>
            <consortium name="US DOE Joint Genome Institute (JGI-PGF)"/>
            <person name="Walter F."/>
            <person name="Albersmeier A."/>
            <person name="Kalinowski J."/>
            <person name="Ruckert C."/>
        </authorList>
    </citation>
    <scope>NUCLEOTIDE SEQUENCE</scope>
    <source>
        <strain evidence="6">KCTC 22164</strain>
    </source>
</reference>
<reference evidence="6" key="2">
    <citation type="submission" date="2020-09" db="EMBL/GenBank/DDBJ databases">
        <authorList>
            <person name="Sun Q."/>
            <person name="Kim S."/>
        </authorList>
    </citation>
    <scope>NUCLEOTIDE SEQUENCE</scope>
    <source>
        <strain evidence="6">KCTC 22164</strain>
    </source>
</reference>
<dbReference type="SUPFAM" id="SSF55073">
    <property type="entry name" value="Nucleotide cyclase"/>
    <property type="match status" value="1"/>
</dbReference>
<keyword evidence="4" id="KW-0472">Membrane</keyword>
<feature type="transmembrane region" description="Helical" evidence="4">
    <location>
        <begin position="451"/>
        <end position="472"/>
    </location>
</feature>
<dbReference type="EC" id="2.7.7.65" evidence="2"/>
<dbReference type="InterPro" id="IPR000160">
    <property type="entry name" value="GGDEF_dom"/>
</dbReference>
<evidence type="ECO:0000256" key="4">
    <source>
        <dbReference type="SAM" id="Phobius"/>
    </source>
</evidence>
<dbReference type="Gene3D" id="1.25.40.10">
    <property type="entry name" value="Tetratricopeptide repeat domain"/>
    <property type="match status" value="1"/>
</dbReference>
<dbReference type="GO" id="GO:0005886">
    <property type="term" value="C:plasma membrane"/>
    <property type="evidence" value="ECO:0007669"/>
    <property type="project" value="TreeGrafter"/>
</dbReference>
<name>A0A918JQG7_9ALTE</name>
<organism evidence="6 7">
    <name type="scientific">Alteromonas halophila</name>
    <dbReference type="NCBI Taxonomy" id="516698"/>
    <lineage>
        <taxon>Bacteria</taxon>
        <taxon>Pseudomonadati</taxon>
        <taxon>Pseudomonadota</taxon>
        <taxon>Gammaproteobacteria</taxon>
        <taxon>Alteromonadales</taxon>
        <taxon>Alteromonadaceae</taxon>
        <taxon>Alteromonas/Salinimonas group</taxon>
        <taxon>Alteromonas</taxon>
    </lineage>
</organism>
<dbReference type="SMART" id="SM00267">
    <property type="entry name" value="GGDEF"/>
    <property type="match status" value="1"/>
</dbReference>
<dbReference type="FunFam" id="3.30.70.270:FF:000001">
    <property type="entry name" value="Diguanylate cyclase domain protein"/>
    <property type="match status" value="1"/>
</dbReference>
<sequence length="645" mass="72822">MYVWFRLSISTQCRLRGFNMSKYKMMTRWLTAGLVCISLFKGVVFADESTLNAWPPSAQRFLKDIRDEPQDVINAVQAELLQEQRTTYRAAYYAILSRAYSALVLPHKGLDRADKGLALVTESLHPWLYHNLAVAKAEALDNSGKPGEGKMLALSARNWAEEHNAKELLSYAMSVDGYLSLTLSATDDALATFQQGYTLSQSNDTLLQPGDFASMIALVYEYRHEPELALPYFQEAYDYYQANDIKLELANTIFGLGKANLDLGNRDTGLAQLKRSAELALEIGDLQGAAYSYQVMAQQLIDEGKLSSAEAFLTDALTIFEDADNRFMQINVLLSLNAIASQQSQFAYSLTLLDEAQALAEGEAFLPSKIAINERKAQLFATMDEFEKAYQLMLINTALKNRLNQEQNSQRLLELKTRFEVEQQEAQNALLREQNLRQQALLLNEQKLQRYIFAVVVLLLIICLLLAFLYIGGKRHQERLERLANEDELTGLMTRRKVLAQFEHHLQLAQRHDTPLTLALLDLDYFKKINDEHGHQTGDAVLKAFGELARNTFRRTDMLGRIGGEEFLFFFPHTDLSEAQTLLKRFSVACRDIPFTIDKPELNVSVSAGVTMLSDNQSAKVLMAQADEALYQAKSEGRDRLVCAP</sequence>
<dbReference type="InterPro" id="IPR011990">
    <property type="entry name" value="TPR-like_helical_dom_sf"/>
</dbReference>
<dbReference type="GO" id="GO:1902201">
    <property type="term" value="P:negative regulation of bacterial-type flagellum-dependent cell motility"/>
    <property type="evidence" value="ECO:0007669"/>
    <property type="project" value="TreeGrafter"/>
</dbReference>
<dbReference type="EMBL" id="BMXP01000009">
    <property type="protein sequence ID" value="GGW93599.1"/>
    <property type="molecule type" value="Genomic_DNA"/>
</dbReference>
<keyword evidence="4" id="KW-0812">Transmembrane</keyword>
<evidence type="ECO:0000256" key="1">
    <source>
        <dbReference type="ARBA" id="ARBA00001946"/>
    </source>
</evidence>
<keyword evidence="7" id="KW-1185">Reference proteome</keyword>
<dbReference type="NCBIfam" id="TIGR00254">
    <property type="entry name" value="GGDEF"/>
    <property type="match status" value="1"/>
</dbReference>
<dbReference type="CDD" id="cd01949">
    <property type="entry name" value="GGDEF"/>
    <property type="match status" value="1"/>
</dbReference>
<dbReference type="AlphaFoldDB" id="A0A918JQG7"/>
<dbReference type="PANTHER" id="PTHR45138">
    <property type="entry name" value="REGULATORY COMPONENTS OF SENSORY TRANSDUCTION SYSTEM"/>
    <property type="match status" value="1"/>
</dbReference>
<keyword evidence="4" id="KW-1133">Transmembrane helix</keyword>
<dbReference type="InterPro" id="IPR043128">
    <property type="entry name" value="Rev_trsase/Diguanyl_cyclase"/>
</dbReference>
<comment type="cofactor">
    <cofactor evidence="1">
        <name>Mg(2+)</name>
        <dbReference type="ChEBI" id="CHEBI:18420"/>
    </cofactor>
</comment>
<protein>
    <recommendedName>
        <fullName evidence="2">diguanylate cyclase</fullName>
        <ecNumber evidence="2">2.7.7.65</ecNumber>
    </recommendedName>
</protein>
<evidence type="ECO:0000259" key="5">
    <source>
        <dbReference type="PROSITE" id="PS50887"/>
    </source>
</evidence>